<dbReference type="InterPro" id="IPR015943">
    <property type="entry name" value="WD40/YVTN_repeat-like_dom_sf"/>
</dbReference>
<keyword evidence="1" id="KW-0732">Signal</keyword>
<dbReference type="RefSeq" id="WP_394820818.1">
    <property type="nucleotide sequence ID" value="NZ_CP089984.1"/>
</dbReference>
<dbReference type="PANTHER" id="PTHR42754:SF1">
    <property type="entry name" value="LIPOPROTEIN"/>
    <property type="match status" value="1"/>
</dbReference>
<dbReference type="Proteomes" id="UP001370348">
    <property type="component" value="Chromosome"/>
</dbReference>
<feature type="chain" id="PRO_5047236085" evidence="1">
    <location>
        <begin position="25"/>
        <end position="429"/>
    </location>
</feature>
<sequence length="429" mass="44408">MNSKASFIGTLTCCACALTLGATATGCGMDASEGAPSGADSNDELQQGLALESAARCPPSAPPDGAVLWQHDFGITRSLTPSSVAVDRQGNVFHASAPTGVNKLDTNGVSLEPVLPGSLVAVDARGGTYIGSAPSGTEGAKVTKRNARGVIVWSRDLGANAPQSIAVTPERNVLVSGDKLGTVQLDADGDVAWTKPFGGYVASAANGEALITGWFLGTVDFGAGPVVSNQGDAFIVRLGDEGELRWSHILSDATLPINRPGGGGGVVTQPSAQIGKRIAEAPNGDVVVAGYASDSIKLFGEDLATPAPPDVGRLPLVYVARLDRRGAVLWKTHQYAFRDVRGLTVDVHGNVIVSGGTIGHAPPFVRTWIKKLDPKGGRLWEHEETFASGYGYADAVATDRCGNIFLALEAAVTPGHEDVLHGYLAKLRP</sequence>
<reference evidence="2 3" key="1">
    <citation type="submission" date="2021-12" db="EMBL/GenBank/DDBJ databases">
        <title>Discovery of the Pendulisporaceae a myxobacterial family with distinct sporulation behavior and unique specialized metabolism.</title>
        <authorList>
            <person name="Garcia R."/>
            <person name="Popoff A."/>
            <person name="Bader C.D."/>
            <person name="Loehr J."/>
            <person name="Walesch S."/>
            <person name="Walt C."/>
            <person name="Boldt J."/>
            <person name="Bunk B."/>
            <person name="Haeckl F.J.F.P.J."/>
            <person name="Gunesch A.P."/>
            <person name="Birkelbach J."/>
            <person name="Nuebel U."/>
            <person name="Pietschmann T."/>
            <person name="Bach T."/>
            <person name="Mueller R."/>
        </authorList>
    </citation>
    <scope>NUCLEOTIDE SEQUENCE [LARGE SCALE GENOMIC DNA]</scope>
    <source>
        <strain evidence="2 3">MSr11954</strain>
    </source>
</reference>
<feature type="signal peptide" evidence="1">
    <location>
        <begin position="1"/>
        <end position="24"/>
    </location>
</feature>
<proteinExistence type="predicted"/>
<dbReference type="PROSITE" id="PS51257">
    <property type="entry name" value="PROKAR_LIPOPROTEIN"/>
    <property type="match status" value="1"/>
</dbReference>
<evidence type="ECO:0000313" key="2">
    <source>
        <dbReference type="EMBL" id="WXB11203.1"/>
    </source>
</evidence>
<dbReference type="EMBL" id="CP089984">
    <property type="protein sequence ID" value="WXB11203.1"/>
    <property type="molecule type" value="Genomic_DNA"/>
</dbReference>
<protein>
    <submittedName>
        <fullName evidence="2">Uncharacterized protein</fullName>
    </submittedName>
</protein>
<evidence type="ECO:0000313" key="3">
    <source>
        <dbReference type="Proteomes" id="UP001370348"/>
    </source>
</evidence>
<gene>
    <name evidence="2" type="ORF">LZC94_25420</name>
</gene>
<accession>A0ABZ2LMS6</accession>
<dbReference type="PANTHER" id="PTHR42754">
    <property type="entry name" value="ENDOGLUCANASE"/>
    <property type="match status" value="1"/>
</dbReference>
<organism evidence="2 3">
    <name type="scientific">Pendulispora albinea</name>
    <dbReference type="NCBI Taxonomy" id="2741071"/>
    <lineage>
        <taxon>Bacteria</taxon>
        <taxon>Pseudomonadati</taxon>
        <taxon>Myxococcota</taxon>
        <taxon>Myxococcia</taxon>
        <taxon>Myxococcales</taxon>
        <taxon>Sorangiineae</taxon>
        <taxon>Pendulisporaceae</taxon>
        <taxon>Pendulispora</taxon>
    </lineage>
</organism>
<dbReference type="SUPFAM" id="SSF63829">
    <property type="entry name" value="Calcium-dependent phosphotriesterase"/>
    <property type="match status" value="2"/>
</dbReference>
<dbReference type="Gene3D" id="2.130.10.10">
    <property type="entry name" value="YVTN repeat-like/Quinoprotein amine dehydrogenase"/>
    <property type="match status" value="1"/>
</dbReference>
<keyword evidence="3" id="KW-1185">Reference proteome</keyword>
<name>A0ABZ2LMS6_9BACT</name>
<evidence type="ECO:0000256" key="1">
    <source>
        <dbReference type="SAM" id="SignalP"/>
    </source>
</evidence>